<evidence type="ECO:0000256" key="1">
    <source>
        <dbReference type="ARBA" id="ARBA00004328"/>
    </source>
</evidence>
<feature type="domain" description="Helicase C-terminal" evidence="17">
    <location>
        <begin position="373"/>
        <end position="549"/>
    </location>
</feature>
<comment type="subcellular location">
    <subcellularLocation>
        <location evidence="1">Virion</location>
    </subcellularLocation>
</comment>
<dbReference type="RefSeq" id="YP_227433.1">
    <property type="nucleotide sequence ID" value="NC_006966.1"/>
</dbReference>
<evidence type="ECO:0000313" key="18">
    <source>
        <dbReference type="EMBL" id="ABI99213.1"/>
    </source>
</evidence>
<dbReference type="SMART" id="SM00487">
    <property type="entry name" value="DEXDc"/>
    <property type="match status" value="1"/>
</dbReference>
<dbReference type="SUPFAM" id="SSF52540">
    <property type="entry name" value="P-loop containing nucleoside triphosphate hydrolases"/>
    <property type="match status" value="1"/>
</dbReference>
<evidence type="ECO:0000256" key="3">
    <source>
        <dbReference type="ARBA" id="ARBA00011245"/>
    </source>
</evidence>
<keyword evidence="10" id="KW-0946">Virion</keyword>
<comment type="similarity">
    <text evidence="2">Belongs to the DEAD box helicase family. DEAH subfamily.</text>
</comment>
<feature type="domain" description="Helicase ATP-binding" evidence="16">
    <location>
        <begin position="178"/>
        <end position="354"/>
    </location>
</feature>
<evidence type="ECO:0000256" key="4">
    <source>
        <dbReference type="ARBA" id="ARBA00012552"/>
    </source>
</evidence>
<dbReference type="Gene3D" id="3.40.50.300">
    <property type="entry name" value="P-loop containing nucleotide triphosphate hydrolases"/>
    <property type="match status" value="2"/>
</dbReference>
<evidence type="ECO:0000256" key="12">
    <source>
        <dbReference type="ARBA" id="ARBA00025677"/>
    </source>
</evidence>
<evidence type="ECO:0000256" key="15">
    <source>
        <dbReference type="ARBA" id="ARBA00047984"/>
    </source>
</evidence>
<dbReference type="SMART" id="SM00490">
    <property type="entry name" value="HELICc"/>
    <property type="match status" value="1"/>
</dbReference>
<dbReference type="PANTHER" id="PTHR18934:SF99">
    <property type="entry name" value="ATP-DEPENDENT RNA HELICASE DHX37-RELATED"/>
    <property type="match status" value="1"/>
</dbReference>
<evidence type="ECO:0000259" key="16">
    <source>
        <dbReference type="PROSITE" id="PS51192"/>
    </source>
</evidence>
<dbReference type="Pfam" id="PF12011">
    <property type="entry name" value="NPH-II"/>
    <property type="match status" value="1"/>
</dbReference>
<dbReference type="InterPro" id="IPR027417">
    <property type="entry name" value="P-loop_NTPase"/>
</dbReference>
<dbReference type="Proteomes" id="UP000000866">
    <property type="component" value="Segment"/>
</dbReference>
<dbReference type="EMBL" id="AY689436">
    <property type="protein sequence ID" value="ABI99213.1"/>
    <property type="molecule type" value="Genomic_DNA"/>
</dbReference>
<reference evidence="18 19" key="1">
    <citation type="journal article" date="2005" name="J. Virol.">
        <title>Genome of deerpox virus.</title>
        <authorList>
            <person name="Afonso C.L."/>
            <person name="Delhon G."/>
            <person name="Tulman E.R."/>
            <person name="Lu Z."/>
            <person name="Zsak A."/>
            <person name="Becerra V.M."/>
            <person name="Zsak L."/>
            <person name="Kutish G.F."/>
            <person name="Rock D.L."/>
        </authorList>
    </citation>
    <scope>NUCLEOTIDE SEQUENCE [LARGE SCALE GENOMIC DNA]</scope>
    <source>
        <strain evidence="19">Mule deer/United States/W-848-83/1983</strain>
    </source>
</reference>
<gene>
    <name evidence="18" type="ORF">DpV83gp058</name>
</gene>
<dbReference type="GO" id="GO:0044423">
    <property type="term" value="C:virion component"/>
    <property type="evidence" value="ECO:0007669"/>
    <property type="project" value="UniProtKB-KW"/>
</dbReference>
<dbReference type="PANTHER" id="PTHR18934">
    <property type="entry name" value="ATP-DEPENDENT RNA HELICASE"/>
    <property type="match status" value="1"/>
</dbReference>
<accession>Q08FU4</accession>
<dbReference type="GO" id="GO:0005524">
    <property type="term" value="F:ATP binding"/>
    <property type="evidence" value="ECO:0007669"/>
    <property type="project" value="UniProtKB-KW"/>
</dbReference>
<name>Q08FU4_DPV83</name>
<dbReference type="GO" id="GO:0003724">
    <property type="term" value="F:RNA helicase activity"/>
    <property type="evidence" value="ECO:0007669"/>
    <property type="project" value="UniProtKB-EC"/>
</dbReference>
<evidence type="ECO:0000256" key="6">
    <source>
        <dbReference type="ARBA" id="ARBA00022741"/>
    </source>
</evidence>
<dbReference type="GO" id="GO:0017111">
    <property type="term" value="F:ribonucleoside triphosphate phosphatase activity"/>
    <property type="evidence" value="ECO:0007669"/>
    <property type="project" value="InterPro"/>
</dbReference>
<evidence type="ECO:0000313" key="19">
    <source>
        <dbReference type="Proteomes" id="UP000000866"/>
    </source>
</evidence>
<keyword evidence="8 18" id="KW-0347">Helicase</keyword>
<protein>
    <recommendedName>
        <fullName evidence="5">RNA helicase NPH-II</fullName>
        <ecNumber evidence="4">3.6.4.13</ecNumber>
    </recommendedName>
    <alternativeName>
        <fullName evidence="14">Nucleoside triphosphatase II</fullName>
    </alternativeName>
    <alternativeName>
        <fullName evidence="13">Nucleoside triphosphate phosphohydrolase II</fullName>
    </alternativeName>
</protein>
<dbReference type="GeneID" id="3346324"/>
<comment type="catalytic activity">
    <reaction evidence="15">
        <text>ATP + H2O = ADP + phosphate + H(+)</text>
        <dbReference type="Rhea" id="RHEA:13065"/>
        <dbReference type="ChEBI" id="CHEBI:15377"/>
        <dbReference type="ChEBI" id="CHEBI:15378"/>
        <dbReference type="ChEBI" id="CHEBI:30616"/>
        <dbReference type="ChEBI" id="CHEBI:43474"/>
        <dbReference type="ChEBI" id="CHEBI:456216"/>
        <dbReference type="EC" id="3.6.4.13"/>
    </reaction>
</comment>
<evidence type="ECO:0000256" key="13">
    <source>
        <dbReference type="ARBA" id="ARBA00030963"/>
    </source>
</evidence>
<dbReference type="GO" id="GO:0003723">
    <property type="term" value="F:RNA binding"/>
    <property type="evidence" value="ECO:0007669"/>
    <property type="project" value="TreeGrafter"/>
</dbReference>
<dbReference type="OrthoDB" id="892at10239"/>
<dbReference type="InterPro" id="IPR001650">
    <property type="entry name" value="Helicase_C-like"/>
</dbReference>
<keyword evidence="9" id="KW-0067">ATP-binding</keyword>
<keyword evidence="6" id="KW-0547">Nucleotide-binding</keyword>
<dbReference type="InterPro" id="IPR011545">
    <property type="entry name" value="DEAD/DEAH_box_helicase_dom"/>
</dbReference>
<evidence type="ECO:0000256" key="10">
    <source>
        <dbReference type="ARBA" id="ARBA00022844"/>
    </source>
</evidence>
<evidence type="ECO:0000256" key="9">
    <source>
        <dbReference type="ARBA" id="ARBA00022840"/>
    </source>
</evidence>
<evidence type="ECO:0000256" key="11">
    <source>
        <dbReference type="ARBA" id="ARBA00023163"/>
    </source>
</evidence>
<keyword evidence="19" id="KW-1185">Reference proteome</keyword>
<proteinExistence type="inferred from homology"/>
<sequence length="683" mass="79432">MLNPLPNIFYFPNCVNIFSYHYSQVEFDSMNITDKKRFSMAVYPLIKHRWKNCSIIYNNRTYKLTCENKQYNNIENKNVNHLDINIPSKINIKKKEYTIGNIKMSFECYSYIKSFSITDITLFDEYILRGLLEGGNKLNIFSNIMGNQNDTINIFGNPKPFSKIPLKSLQPDIQNQIFESWISNKPVILTGGTGVGKTSQVPKLLLWFNYLFGGFDNLNILNRNYIQRPIVLSLPRVALVKLHSKTLLKSLGFDQIIGSPITLKFGGIEDEYINTSPKKYGLVLSTHKITLSRLFEYDTIIIDEVHEHDQFGDIIIAIAKKYLDKINSLFLMTATLEDDRDRITEFFKDPIFLHIPGNTLFNISEVYIKNRYSPNDKIRYIEEEKKNILHAINKYTPPKKSSGIIFVASISQCESYKKYLSEYLNFNIYIIHGKVKNVEEILNSVYNDIDTTIIISTPYLESSVTINNVTHIYDTGRVFLPSPYGGKEIFISKAMREQRKGRVGRVSPGTYIYFFENDYINVIKRIDYEFLHNYVLYGNQFDLTLPEDLFIIPTDINMLNKVINYIDSFNISKKRWYEILSSYYVNVLEYAKIYALGGSGANALDNFERNNVLSYEAIDVIKSLNMRAKILHNRKYRGIKNMYIITCKLMFGVYMGKIFNVVHNKPLSGYIIMISDYEFLPDY</sequence>
<dbReference type="EC" id="3.6.4.13" evidence="4"/>
<evidence type="ECO:0000256" key="7">
    <source>
        <dbReference type="ARBA" id="ARBA00022801"/>
    </source>
</evidence>
<dbReference type="Pfam" id="PF00270">
    <property type="entry name" value="DEAD"/>
    <property type="match status" value="1"/>
</dbReference>
<comment type="subunit">
    <text evidence="3">Monomer.</text>
</comment>
<dbReference type="PROSITE" id="PS51192">
    <property type="entry name" value="HELICASE_ATP_BIND_1"/>
    <property type="match status" value="1"/>
</dbReference>
<evidence type="ECO:0000256" key="2">
    <source>
        <dbReference type="ARBA" id="ARBA00008792"/>
    </source>
</evidence>
<comment type="function">
    <text evidence="12">NTP-dependent helicase that catalyzes unidirectional unwinding of 3'tailed duplex RNAs and plays an important role during transcription of early mRNAs, presumably by preventing R-loop formation behind the elongating RNA polymerase. Might also play a role in the export of newly synthesized mRNA chains out of the core into the cytoplasm. Required for replication and propagation of viral particles.</text>
</comment>
<dbReference type="Pfam" id="PF00271">
    <property type="entry name" value="Helicase_C"/>
    <property type="match status" value="1"/>
</dbReference>
<evidence type="ECO:0000256" key="14">
    <source>
        <dbReference type="ARBA" id="ARBA00031914"/>
    </source>
</evidence>
<organismHost>
    <name type="scientific">Odocoileus hemionus</name>
    <name type="common">Mule deer</name>
    <name type="synonym">Cervus hemionus</name>
    <dbReference type="NCBI Taxonomy" id="9872"/>
</organismHost>
<organism evidence="18 19">
    <name type="scientific">Deerpox virus (strain Mule deer/United States/W-848-83/1983)</name>
    <name type="common">DPV</name>
    <dbReference type="NCBI Taxonomy" id="305674"/>
    <lineage>
        <taxon>Viruses</taxon>
        <taxon>Varidnaviria</taxon>
        <taxon>Bamfordvirae</taxon>
        <taxon>Nucleocytoviricota</taxon>
        <taxon>Pokkesviricetes</taxon>
        <taxon>Chitovirales</taxon>
        <taxon>Poxviridae</taxon>
        <taxon>Chordopoxvirinae</taxon>
        <taxon>Cervidpoxvirus</taxon>
        <taxon>Cervidpoxvirus muledeerpox</taxon>
        <taxon>Mule deerpox virus</taxon>
    </lineage>
</organism>
<dbReference type="InterPro" id="IPR021892">
    <property type="entry name" value="NPH-II"/>
</dbReference>
<dbReference type="KEGG" id="vg:3346324"/>
<dbReference type="PROSITE" id="PS51194">
    <property type="entry name" value="HELICASE_CTER"/>
    <property type="match status" value="1"/>
</dbReference>
<keyword evidence="7" id="KW-0378">Hydrolase</keyword>
<keyword evidence="11" id="KW-0804">Transcription</keyword>
<dbReference type="InterPro" id="IPR014001">
    <property type="entry name" value="Helicase_ATP-bd"/>
</dbReference>
<evidence type="ECO:0000256" key="5">
    <source>
        <dbReference type="ARBA" id="ARBA00017851"/>
    </source>
</evidence>
<evidence type="ECO:0000259" key="17">
    <source>
        <dbReference type="PROSITE" id="PS51194"/>
    </source>
</evidence>
<evidence type="ECO:0000256" key="8">
    <source>
        <dbReference type="ARBA" id="ARBA00022806"/>
    </source>
</evidence>